<dbReference type="AlphaFoldDB" id="A0A5J4NHG4"/>
<dbReference type="Pfam" id="PF08412">
    <property type="entry name" value="Ion_trans_N"/>
    <property type="match status" value="1"/>
</dbReference>
<feature type="compositionally biased region" description="Polar residues" evidence="1">
    <location>
        <begin position="271"/>
        <end position="289"/>
    </location>
</feature>
<gene>
    <name evidence="3" type="ORF">DEA37_0012154</name>
</gene>
<evidence type="ECO:0000313" key="4">
    <source>
        <dbReference type="Proteomes" id="UP000324629"/>
    </source>
</evidence>
<dbReference type="EMBL" id="QNGE01002817">
    <property type="protein sequence ID" value="KAA3674932.1"/>
    <property type="molecule type" value="Genomic_DNA"/>
</dbReference>
<organism evidence="3 4">
    <name type="scientific">Paragonimus westermani</name>
    <dbReference type="NCBI Taxonomy" id="34504"/>
    <lineage>
        <taxon>Eukaryota</taxon>
        <taxon>Metazoa</taxon>
        <taxon>Spiralia</taxon>
        <taxon>Lophotrochozoa</taxon>
        <taxon>Platyhelminthes</taxon>
        <taxon>Trematoda</taxon>
        <taxon>Digenea</taxon>
        <taxon>Plagiorchiida</taxon>
        <taxon>Troglotremata</taxon>
        <taxon>Troglotrematidae</taxon>
        <taxon>Paragonimus</taxon>
    </lineage>
</organism>
<dbReference type="Proteomes" id="UP000324629">
    <property type="component" value="Unassembled WGS sequence"/>
</dbReference>
<protein>
    <recommendedName>
        <fullName evidence="2">Ion transport N-terminal domain-containing protein</fullName>
    </recommendedName>
</protein>
<name>A0A5J4NHG4_9TREM</name>
<dbReference type="InterPro" id="IPR013621">
    <property type="entry name" value="Ion_trans_N"/>
</dbReference>
<sequence length="442" mass="49763">MNRLEVSHVESQLLRKVPLTSNSPLNPRRLIDLKDSSTFTCEMPSSANSLHLSRPEIDRRPSDQILHVPAVEHRLSVQSCKPSPCGSNLELLNWSEQHHGCCMHSMKSSDSLINKHRLGSHYGRPLSSNEEEVARATAHAVVTASERQSITALTEIPLEFYQFWSESTLSDWSRSISTRLWKDAKQSDSIGDSQVSTAQQSRTGQHSVDSLLPEKLHLRRHKSALRMRHSLDDETPTSSLSMRITQRSDVAAFVLKPFGYGHRLSTKFPVHSSNDPRLPNRTSDLRSSPSLRQIAGPTAELWGHPVQRTTASLKAGKGSRSQISFCKRKPLAKICRSAFSMLGEPKNVNKLDTNSKIVQSDVDVKRDELRACDEDADTCSLTTSEEKPSTSSYLKEQFFSFFQPTGNKLAMKLFGTKRALNKEKVRQERHGKWIVHPCSNFR</sequence>
<proteinExistence type="predicted"/>
<accession>A0A5J4NHG4</accession>
<reference evidence="3 4" key="1">
    <citation type="journal article" date="2019" name="Gigascience">
        <title>Whole-genome sequence of the oriental lung fluke Paragonimus westermani.</title>
        <authorList>
            <person name="Oey H."/>
            <person name="Zakrzewski M."/>
            <person name="Narain K."/>
            <person name="Devi K.R."/>
            <person name="Agatsuma T."/>
            <person name="Nawaratna S."/>
            <person name="Gobert G.N."/>
            <person name="Jones M.K."/>
            <person name="Ragan M.A."/>
            <person name="McManus D.P."/>
            <person name="Krause L."/>
        </authorList>
    </citation>
    <scope>NUCLEOTIDE SEQUENCE [LARGE SCALE GENOMIC DNA]</scope>
    <source>
        <strain evidence="3 4">IND2009</strain>
    </source>
</reference>
<evidence type="ECO:0000313" key="3">
    <source>
        <dbReference type="EMBL" id="KAA3674932.1"/>
    </source>
</evidence>
<feature type="region of interest" description="Disordered" evidence="1">
    <location>
        <begin position="269"/>
        <end position="289"/>
    </location>
</feature>
<feature type="domain" description="Ion transport N-terminal" evidence="2">
    <location>
        <begin position="399"/>
        <end position="441"/>
    </location>
</feature>
<evidence type="ECO:0000256" key="1">
    <source>
        <dbReference type="SAM" id="MobiDB-lite"/>
    </source>
</evidence>
<keyword evidence="4" id="KW-1185">Reference proteome</keyword>
<evidence type="ECO:0000259" key="2">
    <source>
        <dbReference type="Pfam" id="PF08412"/>
    </source>
</evidence>
<comment type="caution">
    <text evidence="3">The sequence shown here is derived from an EMBL/GenBank/DDBJ whole genome shotgun (WGS) entry which is preliminary data.</text>
</comment>
<feature type="region of interest" description="Disordered" evidence="1">
    <location>
        <begin position="187"/>
        <end position="208"/>
    </location>
</feature>